<name>A0A9P5XCK0_9AGAR</name>
<evidence type="ECO:0000313" key="1">
    <source>
        <dbReference type="EMBL" id="KAF9447356.1"/>
    </source>
</evidence>
<keyword evidence="2" id="KW-1185">Reference proteome</keyword>
<dbReference type="Proteomes" id="UP000807342">
    <property type="component" value="Unassembled WGS sequence"/>
</dbReference>
<protein>
    <submittedName>
        <fullName evidence="1">Uncharacterized protein</fullName>
    </submittedName>
</protein>
<organism evidence="1 2">
    <name type="scientific">Macrolepiota fuliginosa MF-IS2</name>
    <dbReference type="NCBI Taxonomy" id="1400762"/>
    <lineage>
        <taxon>Eukaryota</taxon>
        <taxon>Fungi</taxon>
        <taxon>Dikarya</taxon>
        <taxon>Basidiomycota</taxon>
        <taxon>Agaricomycotina</taxon>
        <taxon>Agaricomycetes</taxon>
        <taxon>Agaricomycetidae</taxon>
        <taxon>Agaricales</taxon>
        <taxon>Agaricineae</taxon>
        <taxon>Agaricaceae</taxon>
        <taxon>Macrolepiota</taxon>
    </lineage>
</organism>
<reference evidence="1" key="1">
    <citation type="submission" date="2020-11" db="EMBL/GenBank/DDBJ databases">
        <authorList>
            <consortium name="DOE Joint Genome Institute"/>
            <person name="Ahrendt S."/>
            <person name="Riley R."/>
            <person name="Andreopoulos W."/>
            <person name="Labutti K."/>
            <person name="Pangilinan J."/>
            <person name="Ruiz-Duenas F.J."/>
            <person name="Barrasa J.M."/>
            <person name="Sanchez-Garcia M."/>
            <person name="Camarero S."/>
            <person name="Miyauchi S."/>
            <person name="Serrano A."/>
            <person name="Linde D."/>
            <person name="Babiker R."/>
            <person name="Drula E."/>
            <person name="Ayuso-Fernandez I."/>
            <person name="Pacheco R."/>
            <person name="Padilla G."/>
            <person name="Ferreira P."/>
            <person name="Barriuso J."/>
            <person name="Kellner H."/>
            <person name="Castanera R."/>
            <person name="Alfaro M."/>
            <person name="Ramirez L."/>
            <person name="Pisabarro A.G."/>
            <person name="Kuo A."/>
            <person name="Tritt A."/>
            <person name="Lipzen A."/>
            <person name="He G."/>
            <person name="Yan M."/>
            <person name="Ng V."/>
            <person name="Cullen D."/>
            <person name="Martin F."/>
            <person name="Rosso M.-N."/>
            <person name="Henrissat B."/>
            <person name="Hibbett D."/>
            <person name="Martinez A.T."/>
            <person name="Grigoriev I.V."/>
        </authorList>
    </citation>
    <scope>NUCLEOTIDE SEQUENCE</scope>
    <source>
        <strain evidence="1">MF-IS2</strain>
    </source>
</reference>
<dbReference type="Gene3D" id="3.40.1410.10">
    <property type="entry name" value="Chorismate lyase-like"/>
    <property type="match status" value="1"/>
</dbReference>
<proteinExistence type="predicted"/>
<evidence type="ECO:0000313" key="2">
    <source>
        <dbReference type="Proteomes" id="UP000807342"/>
    </source>
</evidence>
<dbReference type="EMBL" id="MU151203">
    <property type="protein sequence ID" value="KAF9447356.1"/>
    <property type="molecule type" value="Genomic_DNA"/>
</dbReference>
<dbReference type="AlphaFoldDB" id="A0A9P5XCK0"/>
<accession>A0A9P5XCK0</accession>
<dbReference type="OrthoDB" id="5673at2759"/>
<dbReference type="SUPFAM" id="SSF64288">
    <property type="entry name" value="Chorismate lyase-like"/>
    <property type="match status" value="1"/>
</dbReference>
<sequence>MAPSPTIQLANRTSGSFDWLAISRVEQAALSAQGELQKVLSAYFERPISITVVSCETFWYPTANSPREPLPLPPDPIAIAQASPETPIIQKRRVHLVCSGKVVCTATSTIHIISPSAAYLFLVENYAICQVFRRMEREPKFQLLDVGIGPCHFERTAKAAATDDTSISKDLWRRYCLDMPSFSCEIVEVFPDRRMFRCGVAWLDEADVEPVQHVENAEQYPEGMAVIEM</sequence>
<comment type="caution">
    <text evidence="1">The sequence shown here is derived from an EMBL/GenBank/DDBJ whole genome shotgun (WGS) entry which is preliminary data.</text>
</comment>
<dbReference type="InterPro" id="IPR028978">
    <property type="entry name" value="Chorismate_lyase_/UTRA_dom_sf"/>
</dbReference>
<gene>
    <name evidence="1" type="ORF">P691DRAFT_793579</name>
</gene>